<keyword evidence="3" id="KW-1185">Reference proteome</keyword>
<keyword evidence="1" id="KW-0812">Transmembrane</keyword>
<accession>A0A444XCF6</accession>
<dbReference type="PANTHER" id="PTHR14009">
    <property type="entry name" value="LEUCINE ZIPPER-EF-HAND CONTAINING TRANSMEMBRANE PROTEIN"/>
    <property type="match status" value="1"/>
</dbReference>
<evidence type="ECO:0000313" key="3">
    <source>
        <dbReference type="Proteomes" id="UP000289738"/>
    </source>
</evidence>
<evidence type="ECO:0000256" key="1">
    <source>
        <dbReference type="SAM" id="Phobius"/>
    </source>
</evidence>
<keyword evidence="1" id="KW-0472">Membrane</keyword>
<dbReference type="AlphaFoldDB" id="A0A444XCF6"/>
<organism evidence="2 3">
    <name type="scientific">Arachis hypogaea</name>
    <name type="common">Peanut</name>
    <dbReference type="NCBI Taxonomy" id="3818"/>
    <lineage>
        <taxon>Eukaryota</taxon>
        <taxon>Viridiplantae</taxon>
        <taxon>Streptophyta</taxon>
        <taxon>Embryophyta</taxon>
        <taxon>Tracheophyta</taxon>
        <taxon>Spermatophyta</taxon>
        <taxon>Magnoliopsida</taxon>
        <taxon>eudicotyledons</taxon>
        <taxon>Gunneridae</taxon>
        <taxon>Pentapetalae</taxon>
        <taxon>rosids</taxon>
        <taxon>fabids</taxon>
        <taxon>Fabales</taxon>
        <taxon>Fabaceae</taxon>
        <taxon>Papilionoideae</taxon>
        <taxon>50 kb inversion clade</taxon>
        <taxon>dalbergioids sensu lato</taxon>
        <taxon>Dalbergieae</taxon>
        <taxon>Pterocarpus clade</taxon>
        <taxon>Arachis</taxon>
    </lineage>
</organism>
<dbReference type="PANTHER" id="PTHR14009:SF34">
    <property type="entry name" value="LETM1 RBD DOMAIN-CONTAINING PROTEIN"/>
    <property type="match status" value="1"/>
</dbReference>
<dbReference type="InterPro" id="IPR044202">
    <property type="entry name" value="LETM1/MDM38-like"/>
</dbReference>
<protein>
    <submittedName>
        <fullName evidence="2">Uncharacterized protein</fullName>
    </submittedName>
</protein>
<sequence length="786" mass="89146">MATPFNMQHQLFHHFVDPFISDVYDFICTTLYAFLTWQIYKFKKLISNCRSFGLDIRKNLIVYSLQHAKLKKVEGSLNNGLLVGSLSRYYTSLREFSSLAKSVKTHFSCIDQRNEVEEVTDVRSSSTEGVEFNRVDYIVSVLHESARSFSKAVESLGVSRCGPELTMAWIGKDVHEWHRRIAYQVAVYVLMKTAIDLEILLSHERHNEFSPVREILNPLTNQVGEHIELQLGMQHPDLVHWFRDTEMPQIAAYFIPLLKQWSVEYAGRKAFSGIAGIIVAITCCTAVVKLGCGRIRCPIPVLCFEDVLVKLMDFSLNLASVDKLHQLATEAGFELNFLLHFGKKILPSEKTEELEFWIGLAHKKLQKAFSEESIMSNKKSEHKIPSDTLAILGLFAYLGRRTRIFLSAMGIKDLDEIVKDLLRLISLLVHFILVVLIFKISILIIHCLFPLSYLECGILFIYPDFSCIPVYQCFMEVVTDEIGWLDFYASYVQINCKQKRQKHNARQAEKEIILSVVFTVCYDVFSGFAHFNRSTQQSLDTASLSYLLHCQGLLSNCLQDHWAAYDKSGDSLNIMDHAASDNHTSSYIGGINGTKLTLVFEGQHRSHDLTTKGFPKIDSHNSSGFPKAPISATNKESSFGQVSVNDKSSPLHQSVIKRYSTKLALTSADLWMGTRLLFMDIKVALQLLAMQAHGFKASRSQRKRLERTLTDVIVLIPMTILMLLPVTTVGHAAIIAAIKKYMPFLIPSSYSPERLDVVKQLKQTREMMSKSNQSLQNQEDQPPTIS</sequence>
<dbReference type="GO" id="GO:0005743">
    <property type="term" value="C:mitochondrial inner membrane"/>
    <property type="evidence" value="ECO:0007669"/>
    <property type="project" value="InterPro"/>
</dbReference>
<dbReference type="EMBL" id="SDMP01000019">
    <property type="protein sequence ID" value="RYQ87414.1"/>
    <property type="molecule type" value="Genomic_DNA"/>
</dbReference>
<reference evidence="2 3" key="1">
    <citation type="submission" date="2019-01" db="EMBL/GenBank/DDBJ databases">
        <title>Sequencing of cultivated peanut Arachis hypogaea provides insights into genome evolution and oil improvement.</title>
        <authorList>
            <person name="Chen X."/>
        </authorList>
    </citation>
    <scope>NUCLEOTIDE SEQUENCE [LARGE SCALE GENOMIC DNA]</scope>
    <source>
        <strain evidence="3">cv. Fuhuasheng</strain>
        <tissue evidence="2">Leaves</tissue>
    </source>
</reference>
<gene>
    <name evidence="2" type="ORF">Ahy_B09g094928</name>
</gene>
<comment type="caution">
    <text evidence="2">The sequence shown here is derived from an EMBL/GenBank/DDBJ whole genome shotgun (WGS) entry which is preliminary data.</text>
</comment>
<feature type="transmembrane region" description="Helical" evidence="1">
    <location>
        <begin position="421"/>
        <end position="445"/>
    </location>
</feature>
<proteinExistence type="predicted"/>
<feature type="transmembrane region" description="Helical" evidence="1">
    <location>
        <begin position="712"/>
        <end position="738"/>
    </location>
</feature>
<evidence type="ECO:0000313" key="2">
    <source>
        <dbReference type="EMBL" id="RYQ87414.1"/>
    </source>
</evidence>
<dbReference type="Proteomes" id="UP000289738">
    <property type="component" value="Chromosome B09"/>
</dbReference>
<dbReference type="GO" id="GO:0030003">
    <property type="term" value="P:intracellular monoatomic cation homeostasis"/>
    <property type="evidence" value="ECO:0007669"/>
    <property type="project" value="TreeGrafter"/>
</dbReference>
<name>A0A444XCF6_ARAHY</name>
<dbReference type="STRING" id="3818.A0A444XCF6"/>
<keyword evidence="1" id="KW-1133">Transmembrane helix</keyword>